<dbReference type="SUPFAM" id="SSF51206">
    <property type="entry name" value="cAMP-binding domain-like"/>
    <property type="match status" value="1"/>
</dbReference>
<dbReference type="Pfam" id="PF00027">
    <property type="entry name" value="cNMP_binding"/>
    <property type="match status" value="1"/>
</dbReference>
<feature type="domain" description="HTH crp-type" evidence="5">
    <location>
        <begin position="175"/>
        <end position="242"/>
    </location>
</feature>
<dbReference type="CDD" id="cd00038">
    <property type="entry name" value="CAP_ED"/>
    <property type="match status" value="1"/>
</dbReference>
<dbReference type="Gene3D" id="2.60.120.10">
    <property type="entry name" value="Jelly Rolls"/>
    <property type="match status" value="1"/>
</dbReference>
<dbReference type="PROSITE" id="PS50042">
    <property type="entry name" value="CNMP_BINDING_3"/>
    <property type="match status" value="1"/>
</dbReference>
<evidence type="ECO:0000256" key="2">
    <source>
        <dbReference type="ARBA" id="ARBA00023125"/>
    </source>
</evidence>
<dbReference type="SMART" id="SM00419">
    <property type="entry name" value="HTH_CRP"/>
    <property type="match status" value="1"/>
</dbReference>
<evidence type="ECO:0000256" key="3">
    <source>
        <dbReference type="ARBA" id="ARBA00023163"/>
    </source>
</evidence>
<evidence type="ECO:0000256" key="1">
    <source>
        <dbReference type="ARBA" id="ARBA00023015"/>
    </source>
</evidence>
<name>A0ABY7AFB6_9FIRM</name>
<evidence type="ECO:0000259" key="4">
    <source>
        <dbReference type="PROSITE" id="PS50042"/>
    </source>
</evidence>
<keyword evidence="3" id="KW-0804">Transcription</keyword>
<keyword evidence="1" id="KW-0805">Transcription regulation</keyword>
<protein>
    <submittedName>
        <fullName evidence="6">Crp/Fnr family transcriptional regulator</fullName>
    </submittedName>
</protein>
<dbReference type="RefSeq" id="WP_024836455.1">
    <property type="nucleotide sequence ID" value="NZ_CP113524.1"/>
</dbReference>
<accession>A0ABY7AFB6</accession>
<dbReference type="EMBL" id="CP113524">
    <property type="protein sequence ID" value="WAJ25425.1"/>
    <property type="molecule type" value="Genomic_DNA"/>
</dbReference>
<dbReference type="InterPro" id="IPR012318">
    <property type="entry name" value="HTH_CRP"/>
</dbReference>
<reference evidence="6" key="1">
    <citation type="submission" date="2022-11" db="EMBL/GenBank/DDBJ databases">
        <title>Lacrimispora xylanolytica sy1, complete genome.</title>
        <authorList>
            <person name="Choi S."/>
        </authorList>
    </citation>
    <scope>NUCLEOTIDE SEQUENCE</scope>
    <source>
        <strain evidence="6">Sy1</strain>
    </source>
</reference>
<keyword evidence="7" id="KW-1185">Reference proteome</keyword>
<organism evidence="6 7">
    <name type="scientific">Lacrimispora xylanolytica</name>
    <dbReference type="NCBI Taxonomy" id="29375"/>
    <lineage>
        <taxon>Bacteria</taxon>
        <taxon>Bacillati</taxon>
        <taxon>Bacillota</taxon>
        <taxon>Clostridia</taxon>
        <taxon>Lachnospirales</taxon>
        <taxon>Lachnospiraceae</taxon>
        <taxon>Lacrimispora</taxon>
    </lineage>
</organism>
<dbReference type="InterPro" id="IPR036390">
    <property type="entry name" value="WH_DNA-bd_sf"/>
</dbReference>
<sequence>MKETRWGGTFGSFYGAVSEDEVRQFSHVLKECSCFEGIPESKYTAVLCCLRARHKTFSKGSMILQVSDRENLAGVVLKGTAELTLYSENGSQININHCSCGDMFGEDLACSKSADSSMQIWAVTDCEILFLDFASLFSMEGGTCPFKMRVSTNLLREFADKARFLNDKVRILAQKRLRDKLKVYLQLQTGSREGRIELPFRRNELAEFLCVDRSALSRELSRMQQEGILSYEGRKIHIHDQSFLK</sequence>
<dbReference type="InterPro" id="IPR018490">
    <property type="entry name" value="cNMP-bd_dom_sf"/>
</dbReference>
<dbReference type="SMART" id="SM00100">
    <property type="entry name" value="cNMP"/>
    <property type="match status" value="1"/>
</dbReference>
<evidence type="ECO:0000259" key="5">
    <source>
        <dbReference type="PROSITE" id="PS51063"/>
    </source>
</evidence>
<dbReference type="InterPro" id="IPR014710">
    <property type="entry name" value="RmlC-like_jellyroll"/>
</dbReference>
<evidence type="ECO:0000313" key="7">
    <source>
        <dbReference type="Proteomes" id="UP001163115"/>
    </source>
</evidence>
<dbReference type="SUPFAM" id="SSF46785">
    <property type="entry name" value="Winged helix' DNA-binding domain"/>
    <property type="match status" value="1"/>
</dbReference>
<keyword evidence="2" id="KW-0238">DNA-binding</keyword>
<dbReference type="Pfam" id="PF13545">
    <property type="entry name" value="HTH_Crp_2"/>
    <property type="match status" value="1"/>
</dbReference>
<proteinExistence type="predicted"/>
<dbReference type="Proteomes" id="UP001163115">
    <property type="component" value="Chromosome"/>
</dbReference>
<evidence type="ECO:0000313" key="6">
    <source>
        <dbReference type="EMBL" id="WAJ25425.1"/>
    </source>
</evidence>
<gene>
    <name evidence="6" type="ORF">OW255_07920</name>
</gene>
<feature type="domain" description="Cyclic nucleotide-binding" evidence="4">
    <location>
        <begin position="34"/>
        <end position="157"/>
    </location>
</feature>
<dbReference type="PROSITE" id="PS51063">
    <property type="entry name" value="HTH_CRP_2"/>
    <property type="match status" value="1"/>
</dbReference>
<dbReference type="InterPro" id="IPR000595">
    <property type="entry name" value="cNMP-bd_dom"/>
</dbReference>